<evidence type="ECO:0000313" key="2">
    <source>
        <dbReference type="EMBL" id="MBC5590425.1"/>
    </source>
</evidence>
<comment type="caution">
    <text evidence="2">The sequence shown here is derived from an EMBL/GenBank/DDBJ whole genome shotgun (WGS) entry which is preliminary data.</text>
</comment>
<protein>
    <submittedName>
        <fullName evidence="2">Uncharacterized protein</fullName>
    </submittedName>
</protein>
<name>A0ABR7BYK2_9BACE</name>
<dbReference type="Proteomes" id="UP000600230">
    <property type="component" value="Unassembled WGS sequence"/>
</dbReference>
<feature type="region of interest" description="Disordered" evidence="1">
    <location>
        <begin position="1"/>
        <end position="22"/>
    </location>
</feature>
<sequence length="53" mass="6041">MHELSRMDDETGDPLPGDRRLAPIPVGFTVRSGGTQWLFENSVRTTNPEELWK</sequence>
<reference evidence="2 3" key="1">
    <citation type="submission" date="2020-08" db="EMBL/GenBank/DDBJ databases">
        <title>Genome public.</title>
        <authorList>
            <person name="Liu C."/>
            <person name="Sun Q."/>
        </authorList>
    </citation>
    <scope>NUCLEOTIDE SEQUENCE [LARGE SCALE GENOMIC DNA]</scope>
    <source>
        <strain evidence="2 3">NSJ-21</strain>
    </source>
</reference>
<dbReference type="RefSeq" id="WP_186905521.1">
    <property type="nucleotide sequence ID" value="NZ_JACOOG010000001.1"/>
</dbReference>
<gene>
    <name evidence="2" type="ORF">H8S53_04010</name>
</gene>
<evidence type="ECO:0000256" key="1">
    <source>
        <dbReference type="SAM" id="MobiDB-lite"/>
    </source>
</evidence>
<accession>A0ABR7BYK2</accession>
<evidence type="ECO:0000313" key="3">
    <source>
        <dbReference type="Proteomes" id="UP000600230"/>
    </source>
</evidence>
<keyword evidence="3" id="KW-1185">Reference proteome</keyword>
<proteinExistence type="predicted"/>
<dbReference type="EMBL" id="JACOOG010000001">
    <property type="protein sequence ID" value="MBC5590425.1"/>
    <property type="molecule type" value="Genomic_DNA"/>
</dbReference>
<organism evidence="2 3">
    <name type="scientific">Bacteroides parvus</name>
    <dbReference type="NCBI Taxonomy" id="2763025"/>
    <lineage>
        <taxon>Bacteria</taxon>
        <taxon>Pseudomonadati</taxon>
        <taxon>Bacteroidota</taxon>
        <taxon>Bacteroidia</taxon>
        <taxon>Bacteroidales</taxon>
        <taxon>Bacteroidaceae</taxon>
        <taxon>Bacteroides</taxon>
    </lineage>
</organism>